<name>A0A6C0CLH7_9ZZZZ</name>
<evidence type="ECO:0000313" key="1">
    <source>
        <dbReference type="EMBL" id="QHT04760.1"/>
    </source>
</evidence>
<organism evidence="1">
    <name type="scientific">viral metagenome</name>
    <dbReference type="NCBI Taxonomy" id="1070528"/>
    <lineage>
        <taxon>unclassified sequences</taxon>
        <taxon>metagenomes</taxon>
        <taxon>organismal metagenomes</taxon>
    </lineage>
</organism>
<dbReference type="EMBL" id="MN739437">
    <property type="protein sequence ID" value="QHT04760.1"/>
    <property type="molecule type" value="Genomic_DNA"/>
</dbReference>
<accession>A0A6C0CLH7</accession>
<reference evidence="1" key="1">
    <citation type="journal article" date="2020" name="Nature">
        <title>Giant virus diversity and host interactions through global metagenomics.</title>
        <authorList>
            <person name="Schulz F."/>
            <person name="Roux S."/>
            <person name="Paez-Espino D."/>
            <person name="Jungbluth S."/>
            <person name="Walsh D.A."/>
            <person name="Denef V.J."/>
            <person name="McMahon K.D."/>
            <person name="Konstantinidis K.T."/>
            <person name="Eloe-Fadrosh E.A."/>
            <person name="Kyrpides N.C."/>
            <person name="Woyke T."/>
        </authorList>
    </citation>
    <scope>NUCLEOTIDE SEQUENCE</scope>
    <source>
        <strain evidence="1">GVMAG-M-3300021343-4</strain>
    </source>
</reference>
<protein>
    <recommendedName>
        <fullName evidence="2">Tail protein</fullName>
    </recommendedName>
</protein>
<dbReference type="AlphaFoldDB" id="A0A6C0CLH7"/>
<evidence type="ECO:0008006" key="2">
    <source>
        <dbReference type="Google" id="ProtNLM"/>
    </source>
</evidence>
<sequence>MGIESATGTSDRLVKRHTSGVDISDTSVKIDTPGLYEIQIITNVDMSAEDSNALEWKLYENGVQTNVLHTAKTPATAHGTVVTFMHTTTQYNTKLEFYLKCSTGSPTVTLESRIINIKKVDLTTGCIADDHTGSISNKESGWLLIYDEDTVTMSGTAQNLFKDDPTAVVKYNTSNVTNPSVNNGITLNATGTYLFEFAGHQQSANATGSTYTIGLRENAVSIGQDYTLNDHLSGYNLMWIDTISTTGNVYNVYASSASSITGVNWLHRSLKVHRIDTTYNSTEWCMLRTRSSTAVTDISTAVNLFDLTGSQTETMDTATYTSGISATGGSRVIPINTSGLYRFEVGVHLDNGDSAETMDILLYEDGSLINGYSFSYQGSSIRHSFVHPVKVTSAAKEYELRVKTEGVTAATFYGRWVIVRQLDDHSTDFGTSSIDHLVMGNSLNIVAGQRSLILGPNNAKSMYKDLPDNTIIGADNIPLGTTGTSITHVGSTSLAALTTGGNHATFGYDVGDAIVVGDDHCYFGAGANCSADGTNRAAFGTNAICTADNSVQFGDTSVDTLTIGNGTATINTVSVSSAGIDGPVYFNGQLRQKYTSVTAAASNYDVVSTDNVILVDSSSATGTITLPAASSSIYRKITVKDKGNAGTNTIVIASDGSNDIEGSSTYSITGNYGTVTFVSDGSEWYRL</sequence>
<proteinExistence type="predicted"/>